<sequence>MNLQTTKLRELSTRKLVQSITPLEEVFEMLHTILLIRIEPAMYLSTFIVASQVVGNRGRLAAGCLSKPIQAKANE</sequence>
<reference evidence="1" key="1">
    <citation type="submission" date="2022-05" db="EMBL/GenBank/DDBJ databases">
        <title>The Musa troglodytarum L. genome provides insights into the mechanism of non-climacteric behaviour and enrichment of carotenoids.</title>
        <authorList>
            <person name="Wang J."/>
        </authorList>
    </citation>
    <scope>NUCLEOTIDE SEQUENCE</scope>
    <source>
        <tissue evidence="1">Leaf</tissue>
    </source>
</reference>
<evidence type="ECO:0000313" key="2">
    <source>
        <dbReference type="Proteomes" id="UP001055439"/>
    </source>
</evidence>
<proteinExistence type="predicted"/>
<organism evidence="1 2">
    <name type="scientific">Musa troglodytarum</name>
    <name type="common">fe'i banana</name>
    <dbReference type="NCBI Taxonomy" id="320322"/>
    <lineage>
        <taxon>Eukaryota</taxon>
        <taxon>Viridiplantae</taxon>
        <taxon>Streptophyta</taxon>
        <taxon>Embryophyta</taxon>
        <taxon>Tracheophyta</taxon>
        <taxon>Spermatophyta</taxon>
        <taxon>Magnoliopsida</taxon>
        <taxon>Liliopsida</taxon>
        <taxon>Zingiberales</taxon>
        <taxon>Musaceae</taxon>
        <taxon>Musa</taxon>
    </lineage>
</organism>
<dbReference type="AlphaFoldDB" id="A0A9E7JWQ6"/>
<accession>A0A9E7JWQ6</accession>
<name>A0A9E7JWQ6_9LILI</name>
<protein>
    <submittedName>
        <fullName evidence="1">Uncharacterized protein</fullName>
    </submittedName>
</protein>
<keyword evidence="2" id="KW-1185">Reference proteome</keyword>
<dbReference type="EMBL" id="CP097506">
    <property type="protein sequence ID" value="URD97382.1"/>
    <property type="molecule type" value="Genomic_DNA"/>
</dbReference>
<evidence type="ECO:0000313" key="1">
    <source>
        <dbReference type="EMBL" id="URD97382.1"/>
    </source>
</evidence>
<gene>
    <name evidence="1" type="ORF">MUK42_29084</name>
</gene>
<dbReference type="Proteomes" id="UP001055439">
    <property type="component" value="Chromosome 4"/>
</dbReference>